<dbReference type="Proteomes" id="UP000030745">
    <property type="component" value="Unassembled WGS sequence"/>
</dbReference>
<sequence length="304" mass="32747">MQRGDLLYPTTNGLASVLDIAGVLVGIIQCMPVCNDCISLVTALLAGLPASTALVGGVRCSGAWLVMVRHHALRPATLAPSALDIAGVLIKIVQFTPARQDVVSLLRALPATTMLSPALTALLEHLSAHWQYWPVLYLSASSEIDASVVAVYSQVTLLSGGCRFPSPPFRPARDYDAEYKAFEDAMHKWASKLTIFDGSDMQAGQHYRIELHRALARCTHLKTANLTTDQPHLLEAVTTPNHRVSTLRLTPREHATVPALPLVAPLVRWLTSGHARHLSLTRFDLPTDAGLGHALATSPGLSSL</sequence>
<dbReference type="KEGG" id="spar:SPRG_13277"/>
<dbReference type="AlphaFoldDB" id="A0A067C472"/>
<dbReference type="VEuPathDB" id="FungiDB:SPRG_13277"/>
<accession>A0A067C472</accession>
<organism evidence="1 2">
    <name type="scientific">Saprolegnia parasitica (strain CBS 223.65)</name>
    <dbReference type="NCBI Taxonomy" id="695850"/>
    <lineage>
        <taxon>Eukaryota</taxon>
        <taxon>Sar</taxon>
        <taxon>Stramenopiles</taxon>
        <taxon>Oomycota</taxon>
        <taxon>Saprolegniomycetes</taxon>
        <taxon>Saprolegniales</taxon>
        <taxon>Saprolegniaceae</taxon>
        <taxon>Saprolegnia</taxon>
    </lineage>
</organism>
<dbReference type="RefSeq" id="XP_012207683.1">
    <property type="nucleotide sequence ID" value="XM_012352293.1"/>
</dbReference>
<name>A0A067C472_SAPPC</name>
<dbReference type="GeneID" id="24135166"/>
<proteinExistence type="predicted"/>
<evidence type="ECO:0000313" key="2">
    <source>
        <dbReference type="Proteomes" id="UP000030745"/>
    </source>
</evidence>
<gene>
    <name evidence="1" type="ORF">SPRG_13277</name>
</gene>
<keyword evidence="2" id="KW-1185">Reference proteome</keyword>
<reference evidence="1 2" key="1">
    <citation type="journal article" date="2013" name="PLoS Genet.">
        <title>Distinctive expansion of potential virulence genes in the genome of the oomycete fish pathogen Saprolegnia parasitica.</title>
        <authorList>
            <person name="Jiang R.H."/>
            <person name="de Bruijn I."/>
            <person name="Haas B.J."/>
            <person name="Belmonte R."/>
            <person name="Lobach L."/>
            <person name="Christie J."/>
            <person name="van den Ackerveken G."/>
            <person name="Bottin A."/>
            <person name="Bulone V."/>
            <person name="Diaz-Moreno S.M."/>
            <person name="Dumas B."/>
            <person name="Fan L."/>
            <person name="Gaulin E."/>
            <person name="Govers F."/>
            <person name="Grenville-Briggs L.J."/>
            <person name="Horner N.R."/>
            <person name="Levin J.Z."/>
            <person name="Mammella M."/>
            <person name="Meijer H.J."/>
            <person name="Morris P."/>
            <person name="Nusbaum C."/>
            <person name="Oome S."/>
            <person name="Phillips A.J."/>
            <person name="van Rooyen D."/>
            <person name="Rzeszutek E."/>
            <person name="Saraiva M."/>
            <person name="Secombes C.J."/>
            <person name="Seidl M.F."/>
            <person name="Snel B."/>
            <person name="Stassen J.H."/>
            <person name="Sykes S."/>
            <person name="Tripathy S."/>
            <person name="van den Berg H."/>
            <person name="Vega-Arreguin J.C."/>
            <person name="Wawra S."/>
            <person name="Young S.K."/>
            <person name="Zeng Q."/>
            <person name="Dieguez-Uribeondo J."/>
            <person name="Russ C."/>
            <person name="Tyler B.M."/>
            <person name="van West P."/>
        </authorList>
    </citation>
    <scope>NUCLEOTIDE SEQUENCE [LARGE SCALE GENOMIC DNA]</scope>
    <source>
        <strain evidence="1 2">CBS 223.65</strain>
    </source>
</reference>
<protein>
    <submittedName>
        <fullName evidence="1">Uncharacterized protein</fullName>
    </submittedName>
</protein>
<feature type="non-terminal residue" evidence="1">
    <location>
        <position position="304"/>
    </location>
</feature>
<evidence type="ECO:0000313" key="1">
    <source>
        <dbReference type="EMBL" id="KDO21592.1"/>
    </source>
</evidence>
<dbReference type="EMBL" id="KK583284">
    <property type="protein sequence ID" value="KDO21592.1"/>
    <property type="molecule type" value="Genomic_DNA"/>
</dbReference>